<reference evidence="2" key="1">
    <citation type="submission" date="2018-11" db="EMBL/GenBank/DDBJ databases">
        <authorList>
            <consortium name="Pathogen Informatics"/>
        </authorList>
    </citation>
    <scope>NUCLEOTIDE SEQUENCE</scope>
</reference>
<dbReference type="OrthoDB" id="304622at2759"/>
<dbReference type="EMBL" id="CAAALY010258029">
    <property type="protein sequence ID" value="VEL38473.1"/>
    <property type="molecule type" value="Genomic_DNA"/>
</dbReference>
<dbReference type="PANTHER" id="PTHR21534">
    <property type="entry name" value="KATANIN-INTERACTING PROTEIN"/>
    <property type="match status" value="1"/>
</dbReference>
<feature type="domain" description="KATNIP" evidence="1">
    <location>
        <begin position="91"/>
        <end position="242"/>
    </location>
</feature>
<comment type="caution">
    <text evidence="2">The sequence shown here is derived from an EMBL/GenBank/DDBJ whole genome shotgun (WGS) entry which is preliminary data.</text>
</comment>
<evidence type="ECO:0000313" key="2">
    <source>
        <dbReference type="EMBL" id="VEL38473.1"/>
    </source>
</evidence>
<dbReference type="InterPro" id="IPR027859">
    <property type="entry name" value="KATNIP_dom"/>
</dbReference>
<sequence>MSFFDRNHTGRIPNLDANIANEKQNIPTETRTVLADSKSVKKEFSYDPNQTDFALDKCNVFHLNDWSDFSQLFIPRNVLIPELPQGRELLINIVATWGDIHYVGLTGIEVFDATGTNIAACSKIFSCPSDINILPEYGNDPRVIGNLIDGVNRTRDDTHMWLAPFTLGNNHLIRLIFPLALHQLAMIRIWNYNKSRIHASRGAREVSIFLDRKCIFYGEVRRAAGLESGEIEDFAETLLFTTDLTILDLVAMQDEALAAEYSPFFSDMAKSLDSDSTYIPLYLASSELESSADVGITSKPEEIPADLELNKTIQLIEPRDNTLYCVDVAALGIVDAHSTHWIDIKIFSNWENSSGEFGLTLVELLDRGGSVSPFASRFFSSASLHGRNGIRLGYFCSTLVDAGAEVERDSSLGLKMLAMSLIIENQDPPEDASWTSSHDIIFIHGLK</sequence>
<dbReference type="InterPro" id="IPR026704">
    <property type="entry name" value="KATNIP"/>
</dbReference>
<dbReference type="PANTHER" id="PTHR21534:SF0">
    <property type="entry name" value="KATANIN-INTERACTING PROTEIN"/>
    <property type="match status" value="1"/>
</dbReference>
<dbReference type="Proteomes" id="UP000784294">
    <property type="component" value="Unassembled WGS sequence"/>
</dbReference>
<keyword evidence="3" id="KW-1185">Reference proteome</keyword>
<protein>
    <recommendedName>
        <fullName evidence="1">KATNIP domain-containing protein</fullName>
    </recommendedName>
</protein>
<organism evidence="2 3">
    <name type="scientific">Protopolystoma xenopodis</name>
    <dbReference type="NCBI Taxonomy" id="117903"/>
    <lineage>
        <taxon>Eukaryota</taxon>
        <taxon>Metazoa</taxon>
        <taxon>Spiralia</taxon>
        <taxon>Lophotrochozoa</taxon>
        <taxon>Platyhelminthes</taxon>
        <taxon>Monogenea</taxon>
        <taxon>Polyopisthocotylea</taxon>
        <taxon>Polystomatidea</taxon>
        <taxon>Polystomatidae</taxon>
        <taxon>Protopolystoma</taxon>
    </lineage>
</organism>
<dbReference type="AlphaFoldDB" id="A0A448XJZ9"/>
<proteinExistence type="predicted"/>
<evidence type="ECO:0000313" key="3">
    <source>
        <dbReference type="Proteomes" id="UP000784294"/>
    </source>
</evidence>
<evidence type="ECO:0000259" key="1">
    <source>
        <dbReference type="Pfam" id="PF14652"/>
    </source>
</evidence>
<name>A0A448XJZ9_9PLAT</name>
<gene>
    <name evidence="2" type="ORF">PXEA_LOCUS31913</name>
</gene>
<dbReference type="Pfam" id="PF14652">
    <property type="entry name" value="DUF4457"/>
    <property type="match status" value="1"/>
</dbReference>
<accession>A0A448XJZ9</accession>